<dbReference type="GO" id="GO:0005634">
    <property type="term" value="C:nucleus"/>
    <property type="evidence" value="ECO:0007669"/>
    <property type="project" value="InterPro"/>
</dbReference>
<dbReference type="InterPro" id="IPR007728">
    <property type="entry name" value="Pre-SET_dom"/>
</dbReference>
<evidence type="ECO:0000313" key="7">
    <source>
        <dbReference type="WBParaSite" id="jg425"/>
    </source>
</evidence>
<dbReference type="PROSITE" id="PS50280">
    <property type="entry name" value="SET"/>
    <property type="match status" value="1"/>
</dbReference>
<keyword evidence="4" id="KW-0949">S-adenosyl-L-methionine</keyword>
<dbReference type="SUPFAM" id="SSF82199">
    <property type="entry name" value="SET domain"/>
    <property type="match status" value="1"/>
</dbReference>
<keyword evidence="6" id="KW-1185">Reference proteome</keyword>
<evidence type="ECO:0000256" key="1">
    <source>
        <dbReference type="ARBA" id="ARBA00004286"/>
    </source>
</evidence>
<dbReference type="InterPro" id="IPR001214">
    <property type="entry name" value="SET_dom"/>
</dbReference>
<evidence type="ECO:0000313" key="6">
    <source>
        <dbReference type="Proteomes" id="UP000887574"/>
    </source>
</evidence>
<dbReference type="PANTHER" id="PTHR46307">
    <property type="entry name" value="G9A, ISOFORM B"/>
    <property type="match status" value="1"/>
</dbReference>
<evidence type="ECO:0000256" key="3">
    <source>
        <dbReference type="ARBA" id="ARBA00022603"/>
    </source>
</evidence>
<reference evidence="7" key="1">
    <citation type="submission" date="2022-11" db="UniProtKB">
        <authorList>
            <consortium name="WormBaseParasite"/>
        </authorList>
    </citation>
    <scope>IDENTIFICATION</scope>
</reference>
<evidence type="ECO:0000256" key="4">
    <source>
        <dbReference type="ARBA" id="ARBA00022691"/>
    </source>
</evidence>
<keyword evidence="2" id="KW-0158">Chromosome</keyword>
<dbReference type="WBParaSite" id="jg425">
    <property type="protein sequence ID" value="jg425"/>
    <property type="gene ID" value="jg425"/>
</dbReference>
<accession>A0A915EAE6</accession>
<dbReference type="AlphaFoldDB" id="A0A915EAE6"/>
<dbReference type="Pfam" id="PF00856">
    <property type="entry name" value="SET"/>
    <property type="match status" value="1"/>
</dbReference>
<evidence type="ECO:0000259" key="5">
    <source>
        <dbReference type="PROSITE" id="PS50280"/>
    </source>
</evidence>
<protein>
    <submittedName>
        <fullName evidence="7">SET domain-containing protein</fullName>
    </submittedName>
</protein>
<name>A0A915EAE6_9BILA</name>
<dbReference type="GO" id="GO:0008270">
    <property type="term" value="F:zinc ion binding"/>
    <property type="evidence" value="ECO:0007669"/>
    <property type="project" value="InterPro"/>
</dbReference>
<comment type="subcellular location">
    <subcellularLocation>
        <location evidence="1">Chromosome</location>
    </subcellularLocation>
</comment>
<evidence type="ECO:0000256" key="2">
    <source>
        <dbReference type="ARBA" id="ARBA00022454"/>
    </source>
</evidence>
<keyword evidence="3" id="KW-0808">Transferase</keyword>
<dbReference type="GO" id="GO:0002039">
    <property type="term" value="F:p53 binding"/>
    <property type="evidence" value="ECO:0007669"/>
    <property type="project" value="InterPro"/>
</dbReference>
<organism evidence="6 7">
    <name type="scientific">Ditylenchus dipsaci</name>
    <dbReference type="NCBI Taxonomy" id="166011"/>
    <lineage>
        <taxon>Eukaryota</taxon>
        <taxon>Metazoa</taxon>
        <taxon>Ecdysozoa</taxon>
        <taxon>Nematoda</taxon>
        <taxon>Chromadorea</taxon>
        <taxon>Rhabditida</taxon>
        <taxon>Tylenchina</taxon>
        <taxon>Tylenchomorpha</taxon>
        <taxon>Sphaerularioidea</taxon>
        <taxon>Anguinidae</taxon>
        <taxon>Anguininae</taxon>
        <taxon>Ditylenchus</taxon>
    </lineage>
</organism>
<dbReference type="GO" id="GO:0046974">
    <property type="term" value="F:histone H3K9 methyltransferase activity"/>
    <property type="evidence" value="ECO:0007669"/>
    <property type="project" value="TreeGrafter"/>
</dbReference>
<dbReference type="InterPro" id="IPR043550">
    <property type="entry name" value="EHMT1/EHMT2"/>
</dbReference>
<dbReference type="GO" id="GO:0032259">
    <property type="term" value="P:methylation"/>
    <property type="evidence" value="ECO:0007669"/>
    <property type="project" value="UniProtKB-KW"/>
</dbReference>
<proteinExistence type="predicted"/>
<dbReference type="Pfam" id="PF05033">
    <property type="entry name" value="Pre-SET"/>
    <property type="match status" value="1"/>
</dbReference>
<dbReference type="PANTHER" id="PTHR46307:SF4">
    <property type="entry name" value="G9A, ISOFORM B"/>
    <property type="match status" value="1"/>
</dbReference>
<dbReference type="Gene3D" id="2.170.270.10">
    <property type="entry name" value="SET domain"/>
    <property type="match status" value="1"/>
</dbReference>
<dbReference type="GO" id="GO:0000785">
    <property type="term" value="C:chromatin"/>
    <property type="evidence" value="ECO:0007669"/>
    <property type="project" value="TreeGrafter"/>
</dbReference>
<dbReference type="Proteomes" id="UP000887574">
    <property type="component" value="Unplaced"/>
</dbReference>
<keyword evidence="3" id="KW-0489">Methyltransferase</keyword>
<feature type="domain" description="SET" evidence="5">
    <location>
        <begin position="103"/>
        <end position="224"/>
    </location>
</feature>
<dbReference type="SMART" id="SM00317">
    <property type="entry name" value="SET"/>
    <property type="match status" value="1"/>
</dbReference>
<sequence>MAKSQPLIDKDLSKGKALYPIPVINTVDDSKVETRFHYIQFNVDDKELTDRALRGCDCVGKCVRGSCKCIDNSSIYLYPDGRVKHAAQLYERFEKLFSTNVMKKLALARANTPKAGWAVRSRQFIECGTFIAEFVGEILSPKEAEIRRAPEDYSYQVANEISKRGHYVDPTRYGNISRFFNHSCLENLLPMRFFSSHRDETRPSIGFVALKDILPGSELTIDYGMDWWRKKIETLDDFYCQCDWLFCSFPDPDKVQLSLNAAKKEAARREDIANRRRAYKEVSRESKMSDDLASCNIVKKPAMDK</sequence>
<dbReference type="InterPro" id="IPR046341">
    <property type="entry name" value="SET_dom_sf"/>
</dbReference>
<dbReference type="GO" id="GO:0000122">
    <property type="term" value="P:negative regulation of transcription by RNA polymerase II"/>
    <property type="evidence" value="ECO:0007669"/>
    <property type="project" value="TreeGrafter"/>
</dbReference>